<dbReference type="SUPFAM" id="SSF143422">
    <property type="entry name" value="Transposase IS200-like"/>
    <property type="match status" value="1"/>
</dbReference>
<feature type="domain" description="Transposase IS200-like" evidence="1">
    <location>
        <begin position="8"/>
        <end position="122"/>
    </location>
</feature>
<dbReference type="EMBL" id="DMZY01000167">
    <property type="protein sequence ID" value="HAV92637.1"/>
    <property type="molecule type" value="Genomic_DNA"/>
</dbReference>
<dbReference type="SMART" id="SM01321">
    <property type="entry name" value="Y1_Tnp"/>
    <property type="match status" value="1"/>
</dbReference>
<dbReference type="Pfam" id="PF01797">
    <property type="entry name" value="Y1_Tnp"/>
    <property type="match status" value="1"/>
</dbReference>
<dbReference type="GO" id="GO:0006313">
    <property type="term" value="P:DNA transposition"/>
    <property type="evidence" value="ECO:0007669"/>
    <property type="project" value="InterPro"/>
</dbReference>
<dbReference type="PANTHER" id="PTHR34322:SF2">
    <property type="entry name" value="TRANSPOSASE IS200-LIKE DOMAIN-CONTAINING PROTEIN"/>
    <property type="match status" value="1"/>
</dbReference>
<dbReference type="Gene3D" id="3.30.70.1290">
    <property type="entry name" value="Transposase IS200-like"/>
    <property type="match status" value="1"/>
</dbReference>
<accession>A0A350HAS1</accession>
<protein>
    <recommendedName>
        <fullName evidence="1">Transposase IS200-like domain-containing protein</fullName>
    </recommendedName>
</protein>
<dbReference type="AlphaFoldDB" id="A0A350HAS1"/>
<name>A0A350HAS1_UNCW3</name>
<comment type="caution">
    <text evidence="2">The sequence shown here is derived from an EMBL/GenBank/DDBJ whole genome shotgun (WGS) entry which is preliminary data.</text>
</comment>
<sequence>MRKARITFLGAYHHITCRALEGKPILKDAHCKNYLIQLIKKYSKLCGIKILAYCIMDNHYHLIIQNTSNKMDKFMRDVNGTFGAFYRNLDNSHGYVFQDRYYSKIIQNDEYLKIALIYTLLNPYRAGIIENVYEYEFSTITRYFGDNKIDWIEYEFVRDLFQSENNFKSLLNSWAGKTMPYLKTKFGDIIGEEKFVETVEENFDRRVAKDIQNSPNMRNQNEFEDKETIIKEFLDLNRISLKSLEKDLVLRNKLLIKLREEGGLSFKEINRICPFSTLKYSSIISLYGRLKKREKV</sequence>
<dbReference type="InterPro" id="IPR036515">
    <property type="entry name" value="Transposase_17_sf"/>
</dbReference>
<evidence type="ECO:0000313" key="3">
    <source>
        <dbReference type="Proteomes" id="UP000264062"/>
    </source>
</evidence>
<evidence type="ECO:0000259" key="1">
    <source>
        <dbReference type="SMART" id="SM01321"/>
    </source>
</evidence>
<reference evidence="2 3" key="1">
    <citation type="journal article" date="2018" name="Nat. Biotechnol.">
        <title>A standardized bacterial taxonomy based on genome phylogeny substantially revises the tree of life.</title>
        <authorList>
            <person name="Parks D.H."/>
            <person name="Chuvochina M."/>
            <person name="Waite D.W."/>
            <person name="Rinke C."/>
            <person name="Skarshewski A."/>
            <person name="Chaumeil P.A."/>
            <person name="Hugenholtz P."/>
        </authorList>
    </citation>
    <scope>NUCLEOTIDE SEQUENCE [LARGE SCALE GENOMIC DNA]</scope>
    <source>
        <strain evidence="2">UBA9956</strain>
    </source>
</reference>
<dbReference type="GO" id="GO:0003677">
    <property type="term" value="F:DNA binding"/>
    <property type="evidence" value="ECO:0007669"/>
    <property type="project" value="InterPro"/>
</dbReference>
<organism evidence="2 3">
    <name type="scientific">candidate division WOR-3 bacterium</name>
    <dbReference type="NCBI Taxonomy" id="2052148"/>
    <lineage>
        <taxon>Bacteria</taxon>
        <taxon>Bacteria division WOR-3</taxon>
    </lineage>
</organism>
<dbReference type="Proteomes" id="UP000264062">
    <property type="component" value="Unassembled WGS sequence"/>
</dbReference>
<proteinExistence type="predicted"/>
<gene>
    <name evidence="2" type="ORF">DCW38_05590</name>
</gene>
<dbReference type="PANTHER" id="PTHR34322">
    <property type="entry name" value="TRANSPOSASE, Y1_TNP DOMAIN-CONTAINING"/>
    <property type="match status" value="1"/>
</dbReference>
<dbReference type="InterPro" id="IPR002686">
    <property type="entry name" value="Transposase_17"/>
</dbReference>
<dbReference type="GO" id="GO:0004803">
    <property type="term" value="F:transposase activity"/>
    <property type="evidence" value="ECO:0007669"/>
    <property type="project" value="InterPro"/>
</dbReference>
<evidence type="ECO:0000313" key="2">
    <source>
        <dbReference type="EMBL" id="HAV92637.1"/>
    </source>
</evidence>